<dbReference type="Proteomes" id="UP000184368">
    <property type="component" value="Unassembled WGS sequence"/>
</dbReference>
<evidence type="ECO:0000313" key="2">
    <source>
        <dbReference type="Proteomes" id="UP000184368"/>
    </source>
</evidence>
<dbReference type="STRING" id="1302690.BUE76_20195"/>
<dbReference type="OrthoDB" id="676351at2"/>
<reference evidence="1 2" key="1">
    <citation type="submission" date="2016-11" db="EMBL/GenBank/DDBJ databases">
        <authorList>
            <person name="Jaros S."/>
            <person name="Januszkiewicz K."/>
            <person name="Wedrychowicz H."/>
        </authorList>
    </citation>
    <scope>NUCLEOTIDE SEQUENCE [LARGE SCALE GENOMIC DNA]</scope>
    <source>
        <strain evidence="1 2">DSM 26897</strain>
    </source>
</reference>
<dbReference type="EMBL" id="FQUO01000011">
    <property type="protein sequence ID" value="SHF68144.1"/>
    <property type="molecule type" value="Genomic_DNA"/>
</dbReference>
<protein>
    <submittedName>
        <fullName evidence="1">Uncharacterized protein</fullName>
    </submittedName>
</protein>
<gene>
    <name evidence="1" type="ORF">SAMN05444008_1112</name>
</gene>
<keyword evidence="2" id="KW-1185">Reference proteome</keyword>
<sequence length="117" mass="12618">MATKSSISSNGKWASAILMLLALLWLSVSTPFVYAAQQKLAAIEKGISSADDETNPLAGTNEEKSESGVYALSEYLHETMLAGNVATCLVKYEKCHPSNLYFAYHPELHSPPPNSLG</sequence>
<accession>A0A1M5DMN2</accession>
<organism evidence="1 2">
    <name type="scientific">Cnuella takakiae</name>
    <dbReference type="NCBI Taxonomy" id="1302690"/>
    <lineage>
        <taxon>Bacteria</taxon>
        <taxon>Pseudomonadati</taxon>
        <taxon>Bacteroidota</taxon>
        <taxon>Chitinophagia</taxon>
        <taxon>Chitinophagales</taxon>
        <taxon>Chitinophagaceae</taxon>
        <taxon>Cnuella</taxon>
    </lineage>
</organism>
<dbReference type="RefSeq" id="WP_073044467.1">
    <property type="nucleotide sequence ID" value="NZ_FQUO01000011.1"/>
</dbReference>
<proteinExistence type="predicted"/>
<evidence type="ECO:0000313" key="1">
    <source>
        <dbReference type="EMBL" id="SHF68144.1"/>
    </source>
</evidence>
<dbReference type="AlphaFoldDB" id="A0A1M5DMN2"/>
<name>A0A1M5DMN2_9BACT</name>